<evidence type="ECO:0000256" key="3">
    <source>
        <dbReference type="ARBA" id="ARBA00022692"/>
    </source>
</evidence>
<evidence type="ECO:0000256" key="1">
    <source>
        <dbReference type="ARBA" id="ARBA00004651"/>
    </source>
</evidence>
<feature type="transmembrane region" description="Helical" evidence="6">
    <location>
        <begin position="64"/>
        <end position="82"/>
    </location>
</feature>
<feature type="domain" description="RDD" evidence="7">
    <location>
        <begin position="58"/>
        <end position="168"/>
    </location>
</feature>
<dbReference type="InterPro" id="IPR016795">
    <property type="entry name" value="UCP021697"/>
</dbReference>
<feature type="transmembrane region" description="Helical" evidence="6">
    <location>
        <begin position="102"/>
        <end position="125"/>
    </location>
</feature>
<proteinExistence type="predicted"/>
<dbReference type="EMBL" id="VLJV01000001">
    <property type="protein sequence ID" value="TWH22578.1"/>
    <property type="molecule type" value="Genomic_DNA"/>
</dbReference>
<reference evidence="8 9" key="1">
    <citation type="submission" date="2019-07" db="EMBL/GenBank/DDBJ databases">
        <title>R&amp;d 2014.</title>
        <authorList>
            <person name="Klenk H.-P."/>
        </authorList>
    </citation>
    <scope>NUCLEOTIDE SEQUENCE [LARGE SCALE GENOMIC DNA]</scope>
    <source>
        <strain evidence="8 9">DSM 43194</strain>
    </source>
</reference>
<name>A0A660CG87_9PSEU</name>
<dbReference type="PANTHER" id="PTHR36115">
    <property type="entry name" value="PROLINE-RICH ANTIGEN HOMOLOG-RELATED"/>
    <property type="match status" value="1"/>
</dbReference>
<evidence type="ECO:0000313" key="8">
    <source>
        <dbReference type="EMBL" id="TWH22578.1"/>
    </source>
</evidence>
<dbReference type="PANTHER" id="PTHR36115:SF6">
    <property type="entry name" value="PROLINE-RICH ANTIGEN HOMOLOG"/>
    <property type="match status" value="1"/>
</dbReference>
<dbReference type="PIRSF" id="PIRSF021697">
    <property type="entry name" value="UCP021697"/>
    <property type="match status" value="1"/>
</dbReference>
<keyword evidence="3 6" id="KW-0812">Transmembrane</keyword>
<evidence type="ECO:0000259" key="7">
    <source>
        <dbReference type="Pfam" id="PF06271"/>
    </source>
</evidence>
<dbReference type="Pfam" id="PF06271">
    <property type="entry name" value="RDD"/>
    <property type="match status" value="1"/>
</dbReference>
<comment type="subcellular location">
    <subcellularLocation>
        <location evidence="1">Cell membrane</location>
        <topology evidence="1">Multi-pass membrane protein</topology>
    </subcellularLocation>
</comment>
<dbReference type="Proteomes" id="UP000317303">
    <property type="component" value="Unassembled WGS sequence"/>
</dbReference>
<accession>A0A660CG87</accession>
<evidence type="ECO:0000256" key="4">
    <source>
        <dbReference type="ARBA" id="ARBA00022989"/>
    </source>
</evidence>
<dbReference type="InterPro" id="IPR051791">
    <property type="entry name" value="Pra-immunoreactive"/>
</dbReference>
<evidence type="ECO:0000313" key="9">
    <source>
        <dbReference type="Proteomes" id="UP000317303"/>
    </source>
</evidence>
<evidence type="ECO:0000256" key="2">
    <source>
        <dbReference type="ARBA" id="ARBA00022475"/>
    </source>
</evidence>
<protein>
    <submittedName>
        <fullName evidence="8">Putative RDD family membrane protein YckC</fullName>
    </submittedName>
</protein>
<organism evidence="8 9">
    <name type="scientific">Prauserella rugosa</name>
    <dbReference type="NCBI Taxonomy" id="43354"/>
    <lineage>
        <taxon>Bacteria</taxon>
        <taxon>Bacillati</taxon>
        <taxon>Actinomycetota</taxon>
        <taxon>Actinomycetes</taxon>
        <taxon>Pseudonocardiales</taxon>
        <taxon>Pseudonocardiaceae</taxon>
        <taxon>Prauserella</taxon>
    </lineage>
</organism>
<dbReference type="AlphaFoldDB" id="A0A660CG87"/>
<gene>
    <name evidence="8" type="ORF">JD82_04464</name>
</gene>
<comment type="caution">
    <text evidence="8">The sequence shown here is derived from an EMBL/GenBank/DDBJ whole genome shotgun (WGS) entry which is preliminary data.</text>
</comment>
<evidence type="ECO:0000256" key="6">
    <source>
        <dbReference type="SAM" id="Phobius"/>
    </source>
</evidence>
<keyword evidence="2" id="KW-1003">Cell membrane</keyword>
<keyword evidence="4 6" id="KW-1133">Transmembrane helix</keyword>
<dbReference type="InterPro" id="IPR010432">
    <property type="entry name" value="RDD"/>
</dbReference>
<keyword evidence="5 6" id="KW-0472">Membrane</keyword>
<evidence type="ECO:0000256" key="5">
    <source>
        <dbReference type="ARBA" id="ARBA00023136"/>
    </source>
</evidence>
<keyword evidence="9" id="KW-1185">Reference proteome</keyword>
<sequence length="177" mass="18965">MVARQAAHGSAEQATYPVRVARWTGEWLSNLSAAADQDPPRWPGERLGLPESGVGSAAGSGRRFLGLLADLVLASLLTALFVRPDYGDMAAMESFNLWSLATWVVVTVLSAAFFSFTPGMAVCGIRIGRLDGGGVPGLWRALVRCALTFLIIPAAVRNADARGWHDRLTGTVVIRMR</sequence>